<dbReference type="FunFam" id="2.40.50.140:FF:000012">
    <property type="entry name" value="DNA ligase"/>
    <property type="match status" value="1"/>
</dbReference>
<dbReference type="Gene3D" id="6.20.10.30">
    <property type="match status" value="1"/>
</dbReference>
<evidence type="ECO:0000259" key="17">
    <source>
        <dbReference type="PROSITE" id="PS50172"/>
    </source>
</evidence>
<dbReference type="SMART" id="SM00292">
    <property type="entry name" value="BRCT"/>
    <property type="match status" value="1"/>
</dbReference>
<dbReference type="PANTHER" id="PTHR23389:SF9">
    <property type="entry name" value="DNA LIGASE"/>
    <property type="match status" value="1"/>
</dbReference>
<dbReference type="InterPro" id="IPR004150">
    <property type="entry name" value="NAD_DNA_ligase_OB"/>
</dbReference>
<dbReference type="SUPFAM" id="SSF52113">
    <property type="entry name" value="BRCT domain"/>
    <property type="match status" value="1"/>
</dbReference>
<evidence type="ECO:0000256" key="1">
    <source>
        <dbReference type="ARBA" id="ARBA00004067"/>
    </source>
</evidence>
<evidence type="ECO:0000256" key="2">
    <source>
        <dbReference type="ARBA" id="ARBA00012722"/>
    </source>
</evidence>
<sequence>MDGRDLGMTESGAADRLAELAALIAEHSRLYYQDDAPHISDADFDALVEENKALEARFPQLVRADSPSRRVGAPVASGFGKVRHARPMLSLDNGFSESDALEFEARVKRFLNWPEGEALIFTSEAKIDGLSLNLRYEGRRLVTASTRGDGAEGEDVTANARTVGVIPQILPDDAPDVVEVRGEVYMTWAAFQALNAAQEAAGGKIFANPRNAAAGSLRQIDSGVTESRTLAFYAHGWGELSAPVGETQFDCMKRFESWGFPVSDTLRRCNGMAEVLESYRALQQARPTLGYDIDGLVSKVDSLALQDRLGQVARHPRWALAHKFPAERALTELLAIDIQVGRTGALTPVARLKPVNVGGVVVTNATLHNEDEIRRKGVRVGDTVELQRAGDVIPQILGWTGDETAHAARAEYVFPDHCPQCGSLAVREDGEVVRRCTGGLICPAQRYERLRHFVSRRAVDIDGLGGKSLEEFIALGWIANPADIFRLHLHADELKGREGWKERSVQNLIDSIEARRGVGLDRLLFGLGIRHVGEVTARDLARSYNVWPNIEALLERLVAHAPEPALGETEEKYWKRVAAGRAELVGVGGVGPEVASALADFWREPHNRDLVHDLLREVSPAEVRLETRESPVSGKTMVFTGTLQSMGRDEAKAKAEALGAKVAGSVSAKTDIVVAGADAGSKRAKAEALGVQVISEGEWLGILASGS</sequence>
<comment type="caution">
    <text evidence="18">The sequence shown here is derived from an EMBL/GenBank/DDBJ whole genome shotgun (WGS) entry which is preliminary data.</text>
</comment>
<dbReference type="OrthoDB" id="9759736at2"/>
<keyword evidence="11 15" id="KW-0234">DNA repair</keyword>
<evidence type="ECO:0000313" key="19">
    <source>
        <dbReference type="Proteomes" id="UP000319897"/>
    </source>
</evidence>
<name>A0A501XKF0_9SPHN</name>
<dbReference type="GO" id="GO:0006281">
    <property type="term" value="P:DNA repair"/>
    <property type="evidence" value="ECO:0007669"/>
    <property type="project" value="UniProtKB-KW"/>
</dbReference>
<dbReference type="Gene3D" id="2.40.50.140">
    <property type="entry name" value="Nucleic acid-binding proteins"/>
    <property type="match status" value="1"/>
</dbReference>
<reference evidence="18 19" key="1">
    <citation type="submission" date="2019-06" db="EMBL/GenBank/DDBJ databases">
        <authorList>
            <person name="Lee I."/>
            <person name="Jang G.I."/>
            <person name="Hwang C.Y."/>
        </authorList>
    </citation>
    <scope>NUCLEOTIDE SEQUENCE [LARGE SCALE GENOMIC DNA]</scope>
    <source>
        <strain evidence="18 19">PAMC 28131</strain>
    </source>
</reference>
<evidence type="ECO:0000256" key="5">
    <source>
        <dbReference type="ARBA" id="ARBA00022705"/>
    </source>
</evidence>
<evidence type="ECO:0000256" key="12">
    <source>
        <dbReference type="ARBA" id="ARBA00023211"/>
    </source>
</evidence>
<proteinExistence type="inferred from homology"/>
<feature type="binding site" evidence="15">
    <location>
        <position position="183"/>
    </location>
    <ligand>
        <name>NAD(+)</name>
        <dbReference type="ChEBI" id="CHEBI:57540"/>
    </ligand>
</feature>
<keyword evidence="19" id="KW-1185">Reference proteome</keyword>
<dbReference type="PIRSF" id="PIRSF001604">
    <property type="entry name" value="LigA"/>
    <property type="match status" value="1"/>
</dbReference>
<keyword evidence="5 15" id="KW-0235">DNA replication</keyword>
<dbReference type="InterPro" id="IPR041663">
    <property type="entry name" value="DisA/LigA_HHH"/>
</dbReference>
<dbReference type="Gene3D" id="3.40.50.10190">
    <property type="entry name" value="BRCT domain"/>
    <property type="match status" value="1"/>
</dbReference>
<dbReference type="InterPro" id="IPR036420">
    <property type="entry name" value="BRCT_dom_sf"/>
</dbReference>
<dbReference type="EMBL" id="VFSU01000024">
    <property type="protein sequence ID" value="TPE61152.1"/>
    <property type="molecule type" value="Genomic_DNA"/>
</dbReference>
<dbReference type="Proteomes" id="UP000319897">
    <property type="component" value="Unassembled WGS sequence"/>
</dbReference>
<keyword evidence="10 15" id="KW-0520">NAD</keyword>
<keyword evidence="8 15" id="KW-0862">Zinc</keyword>
<dbReference type="Pfam" id="PF00533">
    <property type="entry name" value="BRCT"/>
    <property type="match status" value="1"/>
</dbReference>
<keyword evidence="12 15" id="KW-0464">Manganese</keyword>
<evidence type="ECO:0000256" key="6">
    <source>
        <dbReference type="ARBA" id="ARBA00022723"/>
    </source>
</evidence>
<dbReference type="InterPro" id="IPR001357">
    <property type="entry name" value="BRCT_dom"/>
</dbReference>
<evidence type="ECO:0000256" key="9">
    <source>
        <dbReference type="ARBA" id="ARBA00022842"/>
    </source>
</evidence>
<keyword evidence="7 15" id="KW-0227">DNA damage</keyword>
<dbReference type="SMART" id="SM00532">
    <property type="entry name" value="LIGANc"/>
    <property type="match status" value="1"/>
</dbReference>
<evidence type="ECO:0000256" key="4">
    <source>
        <dbReference type="ARBA" id="ARBA00022598"/>
    </source>
</evidence>
<dbReference type="SUPFAM" id="SSF50249">
    <property type="entry name" value="Nucleic acid-binding proteins"/>
    <property type="match status" value="1"/>
</dbReference>
<dbReference type="Gene3D" id="3.30.470.30">
    <property type="entry name" value="DNA ligase/mRNA capping enzyme"/>
    <property type="match status" value="1"/>
</dbReference>
<evidence type="ECO:0000256" key="16">
    <source>
        <dbReference type="RuleBase" id="RU000618"/>
    </source>
</evidence>
<dbReference type="PROSITE" id="PS01055">
    <property type="entry name" value="DNA_LIGASE_N1"/>
    <property type="match status" value="1"/>
</dbReference>
<comment type="catalytic activity">
    <reaction evidence="13 15 16">
        <text>NAD(+) + (deoxyribonucleotide)n-3'-hydroxyl + 5'-phospho-(deoxyribonucleotide)m = (deoxyribonucleotide)n+m + AMP + beta-nicotinamide D-nucleotide.</text>
        <dbReference type="EC" id="6.5.1.2"/>
    </reaction>
</comment>
<dbReference type="PROSITE" id="PS50172">
    <property type="entry name" value="BRCT"/>
    <property type="match status" value="1"/>
</dbReference>
<dbReference type="Pfam" id="PF03120">
    <property type="entry name" value="OB_DNA_ligase"/>
    <property type="match status" value="1"/>
</dbReference>
<accession>A0A501XKF0</accession>
<dbReference type="Gene3D" id="1.10.287.610">
    <property type="entry name" value="Helix hairpin bin"/>
    <property type="match status" value="1"/>
</dbReference>
<dbReference type="CDD" id="cd00114">
    <property type="entry name" value="LIGANc"/>
    <property type="match status" value="1"/>
</dbReference>
<dbReference type="AlphaFoldDB" id="A0A501XKF0"/>
<dbReference type="SUPFAM" id="SSF56091">
    <property type="entry name" value="DNA ligase/mRNA capping enzyme, catalytic domain"/>
    <property type="match status" value="1"/>
</dbReference>
<protein>
    <recommendedName>
        <fullName evidence="3 15">DNA ligase</fullName>
        <ecNumber evidence="2 15">6.5.1.2</ecNumber>
    </recommendedName>
    <alternativeName>
        <fullName evidence="15">Polydeoxyribonucleotide synthase [NAD(+)]</fullName>
    </alternativeName>
</protein>
<dbReference type="GO" id="GO:0006260">
    <property type="term" value="P:DNA replication"/>
    <property type="evidence" value="ECO:0007669"/>
    <property type="project" value="UniProtKB-KW"/>
</dbReference>
<evidence type="ECO:0000256" key="7">
    <source>
        <dbReference type="ARBA" id="ARBA00022763"/>
    </source>
</evidence>
<feature type="binding site" evidence="15">
    <location>
        <position position="421"/>
    </location>
    <ligand>
        <name>Zn(2+)</name>
        <dbReference type="ChEBI" id="CHEBI:29105"/>
    </ligand>
</feature>
<comment type="similarity">
    <text evidence="14 15">Belongs to the NAD-dependent DNA ligase family. LigA subfamily.</text>
</comment>
<evidence type="ECO:0000256" key="15">
    <source>
        <dbReference type="HAMAP-Rule" id="MF_01588"/>
    </source>
</evidence>
<dbReference type="GO" id="GO:0003911">
    <property type="term" value="F:DNA ligase (NAD+) activity"/>
    <property type="evidence" value="ECO:0007669"/>
    <property type="project" value="UniProtKB-UniRule"/>
</dbReference>
<evidence type="ECO:0000256" key="3">
    <source>
        <dbReference type="ARBA" id="ARBA00013308"/>
    </source>
</evidence>
<feature type="active site" description="N6-AMP-lysine intermediate" evidence="15">
    <location>
        <position position="126"/>
    </location>
</feature>
<dbReference type="InterPro" id="IPR012340">
    <property type="entry name" value="NA-bd_OB-fold"/>
</dbReference>
<dbReference type="SUPFAM" id="SSF47781">
    <property type="entry name" value="RuvA domain 2-like"/>
    <property type="match status" value="1"/>
</dbReference>
<dbReference type="HAMAP" id="MF_01588">
    <property type="entry name" value="DNA_ligase_A"/>
    <property type="match status" value="1"/>
</dbReference>
<dbReference type="InterPro" id="IPR013840">
    <property type="entry name" value="DNAligase_N"/>
</dbReference>
<feature type="binding site" evidence="15">
    <location>
        <position position="442"/>
    </location>
    <ligand>
        <name>Zn(2+)</name>
        <dbReference type="ChEBI" id="CHEBI:29105"/>
    </ligand>
</feature>
<dbReference type="InterPro" id="IPR010994">
    <property type="entry name" value="RuvA_2-like"/>
</dbReference>
<feature type="binding site" evidence="15">
    <location>
        <position position="124"/>
    </location>
    <ligand>
        <name>NAD(+)</name>
        <dbReference type="ChEBI" id="CHEBI:57540"/>
    </ligand>
</feature>
<feature type="domain" description="BRCT" evidence="17">
    <location>
        <begin position="627"/>
        <end position="700"/>
    </location>
</feature>
<dbReference type="InterPro" id="IPR018239">
    <property type="entry name" value="DNA_ligase_AS"/>
</dbReference>
<feature type="binding site" evidence="15">
    <location>
        <position position="147"/>
    </location>
    <ligand>
        <name>NAD(+)</name>
        <dbReference type="ChEBI" id="CHEBI:57540"/>
    </ligand>
</feature>
<keyword evidence="4 15" id="KW-0436">Ligase</keyword>
<feature type="binding site" evidence="15">
    <location>
        <position position="299"/>
    </location>
    <ligand>
        <name>NAD(+)</name>
        <dbReference type="ChEBI" id="CHEBI:57540"/>
    </ligand>
</feature>
<comment type="function">
    <text evidence="1 15">DNA ligase that catalyzes the formation of phosphodiester linkages between 5'-phosphoryl and 3'-hydroxyl groups in double-stranded DNA using NAD as a coenzyme and as the energy source for the reaction. It is essential for DNA replication and repair of damaged DNA.</text>
</comment>
<feature type="binding site" evidence="15">
    <location>
        <position position="323"/>
    </location>
    <ligand>
        <name>NAD(+)</name>
        <dbReference type="ChEBI" id="CHEBI:57540"/>
    </ligand>
</feature>
<dbReference type="Pfam" id="PF03119">
    <property type="entry name" value="DNA_ligase_ZBD"/>
    <property type="match status" value="1"/>
</dbReference>
<keyword evidence="6 15" id="KW-0479">Metal-binding</keyword>
<gene>
    <name evidence="15 18" type="primary">ligA</name>
    <name evidence="18" type="ORF">FJQ54_09680</name>
</gene>
<evidence type="ECO:0000313" key="18">
    <source>
        <dbReference type="EMBL" id="TPE61152.1"/>
    </source>
</evidence>
<keyword evidence="9 15" id="KW-0460">Magnesium</keyword>
<evidence type="ECO:0000256" key="8">
    <source>
        <dbReference type="ARBA" id="ARBA00022833"/>
    </source>
</evidence>
<evidence type="ECO:0000256" key="11">
    <source>
        <dbReference type="ARBA" id="ARBA00023204"/>
    </source>
</evidence>
<dbReference type="InterPro" id="IPR033136">
    <property type="entry name" value="DNA_ligase_CS"/>
</dbReference>
<dbReference type="NCBIfam" id="TIGR00575">
    <property type="entry name" value="dnlj"/>
    <property type="match status" value="1"/>
</dbReference>
<dbReference type="PROSITE" id="PS01056">
    <property type="entry name" value="DNA_LIGASE_N2"/>
    <property type="match status" value="1"/>
</dbReference>
<dbReference type="InterPro" id="IPR013839">
    <property type="entry name" value="DNAligase_adenylation"/>
</dbReference>
<evidence type="ECO:0000256" key="10">
    <source>
        <dbReference type="ARBA" id="ARBA00023027"/>
    </source>
</evidence>
<dbReference type="InterPro" id="IPR001679">
    <property type="entry name" value="DNA_ligase"/>
</dbReference>
<dbReference type="RefSeq" id="WP_140928210.1">
    <property type="nucleotide sequence ID" value="NZ_VFSU01000024.1"/>
</dbReference>
<dbReference type="GO" id="GO:0046872">
    <property type="term" value="F:metal ion binding"/>
    <property type="evidence" value="ECO:0007669"/>
    <property type="project" value="UniProtKB-KW"/>
</dbReference>
<dbReference type="Pfam" id="PF12826">
    <property type="entry name" value="HHH_2"/>
    <property type="match status" value="1"/>
</dbReference>
<dbReference type="PANTHER" id="PTHR23389">
    <property type="entry name" value="CHROMOSOME TRANSMISSION FIDELITY FACTOR 18"/>
    <property type="match status" value="1"/>
</dbReference>
<dbReference type="GO" id="GO:0005829">
    <property type="term" value="C:cytosol"/>
    <property type="evidence" value="ECO:0007669"/>
    <property type="project" value="TreeGrafter"/>
</dbReference>
<feature type="binding site" evidence="15">
    <location>
        <begin position="90"/>
        <end position="91"/>
    </location>
    <ligand>
        <name>NAD(+)</name>
        <dbReference type="ChEBI" id="CHEBI:57540"/>
    </ligand>
</feature>
<evidence type="ECO:0000256" key="13">
    <source>
        <dbReference type="ARBA" id="ARBA00034005"/>
    </source>
</evidence>
<dbReference type="Gene3D" id="1.10.150.20">
    <property type="entry name" value="5' to 3' exonuclease, C-terminal subdomain"/>
    <property type="match status" value="2"/>
</dbReference>
<dbReference type="FunFam" id="1.10.150.20:FF:000007">
    <property type="entry name" value="DNA ligase"/>
    <property type="match status" value="1"/>
</dbReference>
<dbReference type="EC" id="6.5.1.2" evidence="2 15"/>
<feature type="binding site" evidence="15">
    <location>
        <position position="418"/>
    </location>
    <ligand>
        <name>Zn(2+)</name>
        <dbReference type="ChEBI" id="CHEBI:29105"/>
    </ligand>
</feature>
<comment type="cofactor">
    <cofactor evidence="15">
        <name>Mg(2+)</name>
        <dbReference type="ChEBI" id="CHEBI:18420"/>
    </cofactor>
    <cofactor evidence="15">
        <name>Mn(2+)</name>
        <dbReference type="ChEBI" id="CHEBI:29035"/>
    </cofactor>
</comment>
<feature type="binding site" evidence="15">
    <location>
        <begin position="41"/>
        <end position="45"/>
    </location>
    <ligand>
        <name>NAD(+)</name>
        <dbReference type="ChEBI" id="CHEBI:57540"/>
    </ligand>
</feature>
<dbReference type="FunFam" id="3.30.470.30:FF:000001">
    <property type="entry name" value="DNA ligase"/>
    <property type="match status" value="1"/>
</dbReference>
<comment type="caution">
    <text evidence="15">Lacks conserved residue(s) required for the propagation of feature annotation.</text>
</comment>
<dbReference type="InterPro" id="IPR004149">
    <property type="entry name" value="Znf_DNAligase_C4"/>
</dbReference>
<dbReference type="Pfam" id="PF01653">
    <property type="entry name" value="DNA_ligase_aden"/>
    <property type="match status" value="1"/>
</dbReference>
<dbReference type="NCBIfam" id="NF005932">
    <property type="entry name" value="PRK07956.1"/>
    <property type="match status" value="1"/>
</dbReference>
<dbReference type="CDD" id="cd17748">
    <property type="entry name" value="BRCT_DNA_ligase_like"/>
    <property type="match status" value="1"/>
</dbReference>
<organism evidence="18 19">
    <name type="scientific">Sandaracinobacter neustonicus</name>
    <dbReference type="NCBI Taxonomy" id="1715348"/>
    <lineage>
        <taxon>Bacteria</taxon>
        <taxon>Pseudomonadati</taxon>
        <taxon>Pseudomonadota</taxon>
        <taxon>Alphaproteobacteria</taxon>
        <taxon>Sphingomonadales</taxon>
        <taxon>Sphingosinicellaceae</taxon>
        <taxon>Sandaracinobacter</taxon>
    </lineage>
</organism>
<evidence type="ECO:0000256" key="14">
    <source>
        <dbReference type="ARBA" id="ARBA00060881"/>
    </source>
</evidence>